<dbReference type="GO" id="GO:0008168">
    <property type="term" value="F:methyltransferase activity"/>
    <property type="evidence" value="ECO:0007669"/>
    <property type="project" value="UniProtKB-KW"/>
</dbReference>
<dbReference type="Pfam" id="PF13649">
    <property type="entry name" value="Methyltransf_25"/>
    <property type="match status" value="1"/>
</dbReference>
<dbReference type="RefSeq" id="WP_338736798.1">
    <property type="nucleotide sequence ID" value="NZ_CP146612.1"/>
</dbReference>
<feature type="domain" description="Methyltransferase" evidence="1">
    <location>
        <begin position="59"/>
        <end position="153"/>
    </location>
</feature>
<evidence type="ECO:0000313" key="2">
    <source>
        <dbReference type="EMBL" id="WWX24683.1"/>
    </source>
</evidence>
<dbReference type="InterPro" id="IPR029063">
    <property type="entry name" value="SAM-dependent_MTases_sf"/>
</dbReference>
<evidence type="ECO:0000259" key="1">
    <source>
        <dbReference type="Pfam" id="PF13649"/>
    </source>
</evidence>
<keyword evidence="2" id="KW-0489">Methyltransferase</keyword>
<dbReference type="EMBL" id="CP146612">
    <property type="protein sequence ID" value="WWX24683.1"/>
    <property type="molecule type" value="Genomic_DNA"/>
</dbReference>
<evidence type="ECO:0000313" key="3">
    <source>
        <dbReference type="Proteomes" id="UP001375370"/>
    </source>
</evidence>
<dbReference type="Proteomes" id="UP001375370">
    <property type="component" value="Chromosome"/>
</dbReference>
<dbReference type="Gene3D" id="3.40.50.150">
    <property type="entry name" value="Vaccinia Virus protein VP39"/>
    <property type="match status" value="1"/>
</dbReference>
<name>A0ABZ2J1D5_9CHLR</name>
<gene>
    <name evidence="2" type="ORF">V8247_05280</name>
</gene>
<dbReference type="InterPro" id="IPR041698">
    <property type="entry name" value="Methyltransf_25"/>
</dbReference>
<organism evidence="2 3">
    <name type="scientific">Candidatus Dehalogenimonas loeffleri</name>
    <dbReference type="NCBI Taxonomy" id="3127115"/>
    <lineage>
        <taxon>Bacteria</taxon>
        <taxon>Bacillati</taxon>
        <taxon>Chloroflexota</taxon>
        <taxon>Dehalococcoidia</taxon>
        <taxon>Dehalococcoidales</taxon>
        <taxon>Dehalococcoidaceae</taxon>
        <taxon>Dehalogenimonas</taxon>
    </lineage>
</organism>
<dbReference type="GO" id="GO:0032259">
    <property type="term" value="P:methylation"/>
    <property type="evidence" value="ECO:0007669"/>
    <property type="project" value="UniProtKB-KW"/>
</dbReference>
<proteinExistence type="predicted"/>
<reference evidence="2 3" key="1">
    <citation type="submission" date="2024-03" db="EMBL/GenBank/DDBJ databases">
        <title>A Dehalogenimonas Isolated from Estuarine Sediments Dihaloeliminates Chlorinated Alkanes.</title>
        <authorList>
            <person name="Yang Y."/>
            <person name="Wang H."/>
        </authorList>
    </citation>
    <scope>NUCLEOTIDE SEQUENCE [LARGE SCALE GENOMIC DNA]</scope>
    <source>
        <strain evidence="2 3">W</strain>
    </source>
</reference>
<dbReference type="PANTHER" id="PTHR42912:SF80">
    <property type="entry name" value="METHYLTRANSFERASE DOMAIN-CONTAINING PROTEIN"/>
    <property type="match status" value="1"/>
</dbReference>
<dbReference type="PANTHER" id="PTHR42912">
    <property type="entry name" value="METHYLTRANSFERASE"/>
    <property type="match status" value="1"/>
</dbReference>
<sequence length="223" mass="24866">MAETTSPVKTPEYYSVSFWRRWSRLYDRVVTISFLPFGGEKRFRQNFVNMAGIKSSDRVLDICCGTGSTTAIIAPEVDQGHVTGVDLSPDMLAVARKKVVASWVSFQLASVDSLPFSDNSFNHVICSYGLHEIPKDIRAAALKEVLRVLKPGGKFLTLDYHLPRYFPARQTIGAFVRVFEHDIAYKMMRGELAAEVAAAGLNLQEKKTPLGGMFQIISADKDR</sequence>
<keyword evidence="3" id="KW-1185">Reference proteome</keyword>
<accession>A0ABZ2J1D5</accession>
<dbReference type="SUPFAM" id="SSF53335">
    <property type="entry name" value="S-adenosyl-L-methionine-dependent methyltransferases"/>
    <property type="match status" value="1"/>
</dbReference>
<dbReference type="InterPro" id="IPR050508">
    <property type="entry name" value="Methyltransf_Superfamily"/>
</dbReference>
<protein>
    <submittedName>
        <fullName evidence="2">Methyltransferase domain-containing protein</fullName>
    </submittedName>
</protein>
<keyword evidence="2" id="KW-0808">Transferase</keyword>
<dbReference type="CDD" id="cd02440">
    <property type="entry name" value="AdoMet_MTases"/>
    <property type="match status" value="1"/>
</dbReference>